<dbReference type="InterPro" id="IPR036761">
    <property type="entry name" value="TTHA0802/YceI-like_sf"/>
</dbReference>
<evidence type="ECO:0000259" key="1">
    <source>
        <dbReference type="SMART" id="SM00867"/>
    </source>
</evidence>
<dbReference type="SMART" id="SM00867">
    <property type="entry name" value="YceI"/>
    <property type="match status" value="1"/>
</dbReference>
<dbReference type="PROSITE" id="PS51257">
    <property type="entry name" value="PROKAR_LIPOPROTEIN"/>
    <property type="match status" value="1"/>
</dbReference>
<dbReference type="Gene3D" id="2.40.128.110">
    <property type="entry name" value="Lipid/polyisoprenoid-binding, YceI-like"/>
    <property type="match status" value="1"/>
</dbReference>
<sequence>MLSKMFCKYRQVLLVLASSAALVSCDRLITPDFETSVAELRGGQYTLDKEHATLLWKIDHLGFSRYIGRFDDFDATLDFDAENVENSSLEVIIDTASLDVNNEAFAEDLRGDDWFDVANHPQAVFRTTAFVEAVDEDTFVFDGDLTLLGNTGPVTMTVNFNGGGRNFLTRRYTLGFSATAEFLRSDFGLDNMVSFGVGDEIQIEVHVEFQDSSL</sequence>
<feature type="domain" description="Lipid/polyisoprenoid-binding YceI-like" evidence="1">
    <location>
        <begin position="44"/>
        <end position="210"/>
    </location>
</feature>
<dbReference type="SUPFAM" id="SSF101874">
    <property type="entry name" value="YceI-like"/>
    <property type="match status" value="1"/>
</dbReference>
<evidence type="ECO:0000313" key="2">
    <source>
        <dbReference type="EMBL" id="KKO12698.1"/>
    </source>
</evidence>
<dbReference type="PANTHER" id="PTHR34406:SF1">
    <property type="entry name" value="PROTEIN YCEI"/>
    <property type="match status" value="1"/>
</dbReference>
<name>A0A0F9WJG1_9ZZZZ</name>
<dbReference type="Pfam" id="PF04264">
    <property type="entry name" value="YceI"/>
    <property type="match status" value="1"/>
</dbReference>
<protein>
    <recommendedName>
        <fullName evidence="1">Lipid/polyisoprenoid-binding YceI-like domain-containing protein</fullName>
    </recommendedName>
</protein>
<dbReference type="InterPro" id="IPR007372">
    <property type="entry name" value="Lipid/polyisoprenoid-bd_YceI"/>
</dbReference>
<gene>
    <name evidence="2" type="ORF">LCGC14_0007150</name>
</gene>
<reference evidence="2" key="1">
    <citation type="journal article" date="2015" name="Nature">
        <title>Complex archaea that bridge the gap between prokaryotes and eukaryotes.</title>
        <authorList>
            <person name="Spang A."/>
            <person name="Saw J.H."/>
            <person name="Jorgensen S.L."/>
            <person name="Zaremba-Niedzwiedzka K."/>
            <person name="Martijn J."/>
            <person name="Lind A.E."/>
            <person name="van Eijk R."/>
            <person name="Schleper C."/>
            <person name="Guy L."/>
            <person name="Ettema T.J."/>
        </authorList>
    </citation>
    <scope>NUCLEOTIDE SEQUENCE</scope>
</reference>
<comment type="caution">
    <text evidence="2">The sequence shown here is derived from an EMBL/GenBank/DDBJ whole genome shotgun (WGS) entry which is preliminary data.</text>
</comment>
<accession>A0A0F9WJG1</accession>
<dbReference type="EMBL" id="LAZR01000001">
    <property type="protein sequence ID" value="KKO12698.1"/>
    <property type="molecule type" value="Genomic_DNA"/>
</dbReference>
<organism evidence="2">
    <name type="scientific">marine sediment metagenome</name>
    <dbReference type="NCBI Taxonomy" id="412755"/>
    <lineage>
        <taxon>unclassified sequences</taxon>
        <taxon>metagenomes</taxon>
        <taxon>ecological metagenomes</taxon>
    </lineage>
</organism>
<dbReference type="AlphaFoldDB" id="A0A0F9WJG1"/>
<proteinExistence type="predicted"/>
<dbReference type="PANTHER" id="PTHR34406">
    <property type="entry name" value="PROTEIN YCEI"/>
    <property type="match status" value="1"/>
</dbReference>